<dbReference type="EMBL" id="CR382124">
    <property type="protein sequence ID" value="CAH00347.1"/>
    <property type="molecule type" value="Genomic_DNA"/>
</dbReference>
<dbReference type="HOGENOM" id="CLU_065417_2_0_1"/>
<name>Q6CS38_KLULA</name>
<evidence type="ECO:0000256" key="3">
    <source>
        <dbReference type="ARBA" id="ARBA00022692"/>
    </source>
</evidence>
<keyword evidence="4 6" id="KW-1133">Transmembrane helix</keyword>
<feature type="transmembrane region" description="Helical" evidence="6">
    <location>
        <begin position="23"/>
        <end position="41"/>
    </location>
</feature>
<evidence type="ECO:0000256" key="5">
    <source>
        <dbReference type="ARBA" id="ARBA00023136"/>
    </source>
</evidence>
<keyword evidence="8" id="KW-1185">Reference proteome</keyword>
<dbReference type="PaxDb" id="284590-Q6CS38"/>
<evidence type="ECO:0000313" key="8">
    <source>
        <dbReference type="Proteomes" id="UP000000598"/>
    </source>
</evidence>
<dbReference type="AlphaFoldDB" id="Q6CS38"/>
<dbReference type="OMA" id="NVQYLIM"/>
<dbReference type="GO" id="GO:0071786">
    <property type="term" value="P:endoplasmic reticulum tubular network organization"/>
    <property type="evidence" value="ECO:0007669"/>
    <property type="project" value="TreeGrafter"/>
</dbReference>
<dbReference type="GO" id="GO:0005783">
    <property type="term" value="C:endoplasmic reticulum"/>
    <property type="evidence" value="ECO:0007669"/>
    <property type="project" value="TreeGrafter"/>
</dbReference>
<gene>
    <name evidence="7" type="ORF">KLLA0_D04202g</name>
</gene>
<evidence type="ECO:0000256" key="6">
    <source>
        <dbReference type="SAM" id="Phobius"/>
    </source>
</evidence>
<dbReference type="Proteomes" id="UP000000598">
    <property type="component" value="Chromosome D"/>
</dbReference>
<dbReference type="InterPro" id="IPR051645">
    <property type="entry name" value="PER33/POM33_regulator"/>
</dbReference>
<evidence type="ECO:0000256" key="2">
    <source>
        <dbReference type="ARBA" id="ARBA00007322"/>
    </source>
</evidence>
<dbReference type="FunCoup" id="Q6CS38">
    <property type="interactions" value="183"/>
</dbReference>
<protein>
    <submittedName>
        <fullName evidence="7">KLLA0D04202p</fullName>
    </submittedName>
</protein>
<feature type="transmembrane region" description="Helical" evidence="6">
    <location>
        <begin position="53"/>
        <end position="72"/>
    </location>
</feature>
<dbReference type="eggNOG" id="KOG4002">
    <property type="taxonomic scope" value="Eukaryota"/>
</dbReference>
<keyword evidence="3 6" id="KW-0812">Transmembrane</keyword>
<feature type="transmembrane region" description="Helical" evidence="6">
    <location>
        <begin position="99"/>
        <end position="125"/>
    </location>
</feature>
<comment type="similarity">
    <text evidence="2">Belongs to the PER33/POM33 family.</text>
</comment>
<dbReference type="KEGG" id="kla:KLLA0_D04202g"/>
<dbReference type="InParanoid" id="Q6CS38"/>
<organism evidence="7 8">
    <name type="scientific">Kluyveromyces lactis (strain ATCC 8585 / CBS 2359 / DSM 70799 / NBRC 1267 / NRRL Y-1140 / WM37)</name>
    <name type="common">Yeast</name>
    <name type="synonym">Candida sphaerica</name>
    <dbReference type="NCBI Taxonomy" id="284590"/>
    <lineage>
        <taxon>Eukaryota</taxon>
        <taxon>Fungi</taxon>
        <taxon>Dikarya</taxon>
        <taxon>Ascomycota</taxon>
        <taxon>Saccharomycotina</taxon>
        <taxon>Saccharomycetes</taxon>
        <taxon>Saccharomycetales</taxon>
        <taxon>Saccharomycetaceae</taxon>
        <taxon>Kluyveromyces</taxon>
    </lineage>
</organism>
<evidence type="ECO:0000256" key="1">
    <source>
        <dbReference type="ARBA" id="ARBA00004141"/>
    </source>
</evidence>
<evidence type="ECO:0000313" key="7">
    <source>
        <dbReference type="EMBL" id="CAH00347.1"/>
    </source>
</evidence>
<evidence type="ECO:0000256" key="4">
    <source>
        <dbReference type="ARBA" id="ARBA00022989"/>
    </source>
</evidence>
<reference evidence="7 8" key="1">
    <citation type="journal article" date="2004" name="Nature">
        <title>Genome evolution in yeasts.</title>
        <authorList>
            <consortium name="Genolevures"/>
            <person name="Dujon B."/>
            <person name="Sherman D."/>
            <person name="Fischer G."/>
            <person name="Durrens P."/>
            <person name="Casaregola S."/>
            <person name="Lafontaine I."/>
            <person name="de Montigny J."/>
            <person name="Marck C."/>
            <person name="Neuveglise C."/>
            <person name="Talla E."/>
            <person name="Goffard N."/>
            <person name="Frangeul L."/>
            <person name="Aigle M."/>
            <person name="Anthouard V."/>
            <person name="Babour A."/>
            <person name="Barbe V."/>
            <person name="Barnay S."/>
            <person name="Blanchin S."/>
            <person name="Beckerich J.M."/>
            <person name="Beyne E."/>
            <person name="Bleykasten C."/>
            <person name="Boisrame A."/>
            <person name="Boyer J."/>
            <person name="Cattolico L."/>
            <person name="Confanioleri F."/>
            <person name="de Daruvar A."/>
            <person name="Despons L."/>
            <person name="Fabre E."/>
            <person name="Fairhead C."/>
            <person name="Ferry-Dumazet H."/>
            <person name="Groppi A."/>
            <person name="Hantraye F."/>
            <person name="Hennequin C."/>
            <person name="Jauniaux N."/>
            <person name="Joyet P."/>
            <person name="Kachouri R."/>
            <person name="Kerrest A."/>
            <person name="Koszul R."/>
            <person name="Lemaire M."/>
            <person name="Lesur I."/>
            <person name="Ma L."/>
            <person name="Muller H."/>
            <person name="Nicaud J.M."/>
            <person name="Nikolski M."/>
            <person name="Oztas S."/>
            <person name="Ozier-Kalogeropoulos O."/>
            <person name="Pellenz S."/>
            <person name="Potier S."/>
            <person name="Richard G.F."/>
            <person name="Straub M.L."/>
            <person name="Suleau A."/>
            <person name="Swennene D."/>
            <person name="Tekaia F."/>
            <person name="Wesolowski-Louvel M."/>
            <person name="Westhof E."/>
            <person name="Wirth B."/>
            <person name="Zeniou-Meyer M."/>
            <person name="Zivanovic I."/>
            <person name="Bolotin-Fukuhara M."/>
            <person name="Thierry A."/>
            <person name="Bouchier C."/>
            <person name="Caudron B."/>
            <person name="Scarpelli C."/>
            <person name="Gaillardin C."/>
            <person name="Weissenbach J."/>
            <person name="Wincker P."/>
            <person name="Souciet J.L."/>
        </authorList>
    </citation>
    <scope>NUCLEOTIDE SEQUENCE [LARGE SCALE GENOMIC DNA]</scope>
    <source>
        <strain evidence="8">ATCC 8585 / CBS 2359 / DSM 70799 / NBRC 1267 / NRRL Y-1140 / WM37</strain>
    </source>
</reference>
<proteinExistence type="inferred from homology"/>
<feature type="transmembrane region" description="Helical" evidence="6">
    <location>
        <begin position="190"/>
        <end position="207"/>
    </location>
</feature>
<dbReference type="PANTHER" id="PTHR12703">
    <property type="entry name" value="TRANSMEMBRANE PROTEIN 33"/>
    <property type="match status" value="1"/>
</dbReference>
<dbReference type="GO" id="GO:0016020">
    <property type="term" value="C:membrane"/>
    <property type="evidence" value="ECO:0007669"/>
    <property type="project" value="UniProtKB-SubCell"/>
</dbReference>
<dbReference type="Pfam" id="PF03661">
    <property type="entry name" value="TMEM33_Pom33"/>
    <property type="match status" value="1"/>
</dbReference>
<comment type="subcellular location">
    <subcellularLocation>
        <location evidence="1">Membrane</location>
        <topology evidence="1">Multi-pass membrane protein</topology>
    </subcellularLocation>
</comment>
<sequence length="263" mass="30052">MSSSVGSTTITSRFLALTKTTKFAWFIGHFAVVLCSIFYWLSLRSTSLTEIWYRIIFLGAMESFGVLVYQTYGKALKKGDVRNGSGPVNFRQVIRDENVLYFLLSATWLILSPRIAIATIPFFIISLFHALTYIVTDIASNVLQVEDVKKHPYLRFIDTLVSDNHETSLNAICNSELLCLLYNFIRLLTFRSRSFIAFVAVFLFVRFKCYNSAHMKRSIAKWEVRLDGVIAHPAVPHPVKTQYTNAKLLLRRAFITPTEKKGN</sequence>
<dbReference type="PANTHER" id="PTHR12703:SF6">
    <property type="entry name" value="PORE MEMBRANE PROTEIN OF 33 KDA"/>
    <property type="match status" value="1"/>
</dbReference>
<accession>Q6CS38</accession>
<keyword evidence="5 6" id="KW-0472">Membrane</keyword>
<dbReference type="STRING" id="284590.Q6CS38"/>
<dbReference type="GO" id="GO:0061024">
    <property type="term" value="P:membrane organization"/>
    <property type="evidence" value="ECO:0007669"/>
    <property type="project" value="TreeGrafter"/>
</dbReference>
<dbReference type="InterPro" id="IPR005344">
    <property type="entry name" value="TMEM33/Pom33"/>
</dbReference>